<keyword evidence="2" id="KW-0472">Membrane</keyword>
<name>A0ABP9L441_9GAMM</name>
<evidence type="ECO:0000313" key="4">
    <source>
        <dbReference type="Proteomes" id="UP001501083"/>
    </source>
</evidence>
<evidence type="ECO:0000256" key="1">
    <source>
        <dbReference type="SAM" id="MobiDB-lite"/>
    </source>
</evidence>
<evidence type="ECO:0000256" key="2">
    <source>
        <dbReference type="SAM" id="Phobius"/>
    </source>
</evidence>
<feature type="region of interest" description="Disordered" evidence="1">
    <location>
        <begin position="197"/>
        <end position="220"/>
    </location>
</feature>
<protein>
    <submittedName>
        <fullName evidence="3">Uncharacterized protein</fullName>
    </submittedName>
</protein>
<keyword evidence="2" id="KW-1133">Transmembrane helix</keyword>
<comment type="caution">
    <text evidence="3">The sequence shown here is derived from an EMBL/GenBank/DDBJ whole genome shotgun (WGS) entry which is preliminary data.</text>
</comment>
<organism evidence="3 4">
    <name type="scientific">Lysobacter panacisoli</name>
    <dbReference type="NCBI Taxonomy" id="1255263"/>
    <lineage>
        <taxon>Bacteria</taxon>
        <taxon>Pseudomonadati</taxon>
        <taxon>Pseudomonadota</taxon>
        <taxon>Gammaproteobacteria</taxon>
        <taxon>Lysobacterales</taxon>
        <taxon>Lysobacteraceae</taxon>
        <taxon>Lysobacter</taxon>
    </lineage>
</organism>
<dbReference type="EMBL" id="BAABKY010000001">
    <property type="protein sequence ID" value="GAA5068886.1"/>
    <property type="molecule type" value="Genomic_DNA"/>
</dbReference>
<sequence length="255" mass="27937">MHMLIRRVARAIAWTLAAVVLLAVVLYVVLVAINWRDEAPSAQALQMQRIIDDRPVVGDADNAYVFLLGLAVPEDQDPLAWGRKRMAFLDAFPGPAADDADFPGQDHDFAAHRAPSTSTLIEACREPDQACLDELEHHPESVDQWLASEGWLLGRYLDLIRLTQWRESIPADARVSFPSYAPALDGQRLLLMTSSGQIHVPRGGSSSAQRSARSARASVTMPQHLSPFSLGCSYSSSLHGRPIGRKGSGRPAQPR</sequence>
<feature type="transmembrane region" description="Helical" evidence="2">
    <location>
        <begin position="12"/>
        <end position="35"/>
    </location>
</feature>
<keyword evidence="4" id="KW-1185">Reference proteome</keyword>
<dbReference type="Proteomes" id="UP001501083">
    <property type="component" value="Unassembled WGS sequence"/>
</dbReference>
<proteinExistence type="predicted"/>
<accession>A0ABP9L441</accession>
<feature type="compositionally biased region" description="Low complexity" evidence="1">
    <location>
        <begin position="202"/>
        <end position="218"/>
    </location>
</feature>
<evidence type="ECO:0000313" key="3">
    <source>
        <dbReference type="EMBL" id="GAA5068886.1"/>
    </source>
</evidence>
<reference evidence="4" key="1">
    <citation type="journal article" date="2019" name="Int. J. Syst. Evol. Microbiol.">
        <title>The Global Catalogue of Microorganisms (GCM) 10K type strain sequencing project: providing services to taxonomists for standard genome sequencing and annotation.</title>
        <authorList>
            <consortium name="The Broad Institute Genomics Platform"/>
            <consortium name="The Broad Institute Genome Sequencing Center for Infectious Disease"/>
            <person name="Wu L."/>
            <person name="Ma J."/>
        </authorList>
    </citation>
    <scope>NUCLEOTIDE SEQUENCE [LARGE SCALE GENOMIC DNA]</scope>
    <source>
        <strain evidence="4">JCM 19212</strain>
    </source>
</reference>
<dbReference type="RefSeq" id="WP_158982962.1">
    <property type="nucleotide sequence ID" value="NZ_BAABKY010000001.1"/>
</dbReference>
<gene>
    <name evidence="3" type="ORF">GCM10025759_05080</name>
</gene>
<keyword evidence="2" id="KW-0812">Transmembrane</keyword>